<keyword evidence="4" id="KW-1185">Reference proteome</keyword>
<dbReference type="Proteomes" id="UP000201838">
    <property type="component" value="Unassembled WGS sequence"/>
</dbReference>
<accession>A0A238IWZ5</accession>
<dbReference type="EMBL" id="FXXQ01000002">
    <property type="protein sequence ID" value="SMX22988.1"/>
    <property type="molecule type" value="Genomic_DNA"/>
</dbReference>
<feature type="chain" id="PRO_5012647123" description="DUF6647 domain-containing protein" evidence="1">
    <location>
        <begin position="23"/>
        <end position="180"/>
    </location>
</feature>
<dbReference type="InterPro" id="IPR046589">
    <property type="entry name" value="DUF6647"/>
</dbReference>
<dbReference type="RefSeq" id="WP_093972938.1">
    <property type="nucleotide sequence ID" value="NZ_FXXQ01000002.1"/>
</dbReference>
<evidence type="ECO:0000259" key="2">
    <source>
        <dbReference type="Pfam" id="PF20352"/>
    </source>
</evidence>
<keyword evidence="1" id="KW-0732">Signal</keyword>
<evidence type="ECO:0000256" key="1">
    <source>
        <dbReference type="SAM" id="SignalP"/>
    </source>
</evidence>
<dbReference type="Pfam" id="PF20352">
    <property type="entry name" value="DUF6647"/>
    <property type="match status" value="1"/>
</dbReference>
<reference evidence="3 4" key="1">
    <citation type="submission" date="2017-05" db="EMBL/GenBank/DDBJ databases">
        <authorList>
            <person name="Song R."/>
            <person name="Chenine A.L."/>
            <person name="Ruprecht R.M."/>
        </authorList>
    </citation>
    <scope>NUCLEOTIDE SEQUENCE [LARGE SCALE GENOMIC DNA]</scope>
    <source>
        <strain evidence="3 4">CECT 8489</strain>
    </source>
</reference>
<feature type="signal peptide" evidence="1">
    <location>
        <begin position="1"/>
        <end position="22"/>
    </location>
</feature>
<feature type="domain" description="DUF6647" evidence="2">
    <location>
        <begin position="20"/>
        <end position="172"/>
    </location>
</feature>
<name>A0A238IWZ5_9RHOB</name>
<evidence type="ECO:0000313" key="4">
    <source>
        <dbReference type="Proteomes" id="UP000201838"/>
    </source>
</evidence>
<evidence type="ECO:0000313" key="3">
    <source>
        <dbReference type="EMBL" id="SMX22988.1"/>
    </source>
</evidence>
<sequence>MRFGGPVLGCVLVLLLATGVAAAEQSELECSSPAQQAQSVVTRNDLDTLIGWIALKTDYDLSSVYHDPPEIVFCEVGDVVDYETDGLLVDELLAAAYDLSRRRINLVRPWAADDPYDLSVLLHEVIHAVQLDNRKWPCLGAPEWEAYALQSLWLAEHGIVPDFDWDFIYMISLCPTDADD</sequence>
<gene>
    <name evidence="3" type="ORF">BOA8489_01088</name>
</gene>
<dbReference type="AlphaFoldDB" id="A0A238IWZ5"/>
<organism evidence="3 4">
    <name type="scientific">Boseongicola aestuarii</name>
    <dbReference type="NCBI Taxonomy" id="1470561"/>
    <lineage>
        <taxon>Bacteria</taxon>
        <taxon>Pseudomonadati</taxon>
        <taxon>Pseudomonadota</taxon>
        <taxon>Alphaproteobacteria</taxon>
        <taxon>Rhodobacterales</taxon>
        <taxon>Paracoccaceae</taxon>
        <taxon>Boseongicola</taxon>
    </lineage>
</organism>
<dbReference type="OrthoDB" id="7851356at2"/>
<protein>
    <recommendedName>
        <fullName evidence="2">DUF6647 domain-containing protein</fullName>
    </recommendedName>
</protein>
<proteinExistence type="predicted"/>